<dbReference type="Pfam" id="PF02544">
    <property type="entry name" value="Steroid_dh"/>
    <property type="match status" value="1"/>
</dbReference>
<evidence type="ECO:0000256" key="8">
    <source>
        <dbReference type="ARBA" id="ARBA00023136"/>
    </source>
</evidence>
<dbReference type="GO" id="GO:0042761">
    <property type="term" value="P:very long-chain fatty acid biosynthetic process"/>
    <property type="evidence" value="ECO:0007669"/>
    <property type="project" value="TreeGrafter"/>
</dbReference>
<sequence length="310" mass="36182">MKIKVIDRKGRDLCALTLSDNDKQANLDIMLQIITNSHLKKKGFDVNRMRLTVGDAKGPALADKKQKFSEFLTGNSLADKDELTLVFKDLGKQISWKLVFLIEYFGPILFAVVLCLFQKQIYGESKPYTFNQKIGLAMVLIHYAKRELETLFVHRFSNDTMPFFNVFKNSTHYWILMGFCSNYFLLHPQYTPPAWASDQVHVVLLVLFICFEFMNWRCHMVLRNLRKPGSTERGIPKGWGFGLVSCANYFWETMCWVTFSLSTQCLGSYLFLTVSFLQMMDWAQKKHRRYKKDFGDKYPKGRKAIVPFFI</sequence>
<comment type="similarity">
    <text evidence="2">Belongs to the steroid 5-alpha reductase family.</text>
</comment>
<dbReference type="PROSITE" id="PS50244">
    <property type="entry name" value="S5A_REDUCTASE"/>
    <property type="match status" value="1"/>
</dbReference>
<feature type="domain" description="3-oxo-5-alpha-steroid 4-dehydrogenase C-terminal" evidence="10">
    <location>
        <begin position="160"/>
        <end position="309"/>
    </location>
</feature>
<keyword evidence="5 9" id="KW-1133">Transmembrane helix</keyword>
<feature type="transmembrane region" description="Helical" evidence="9">
    <location>
        <begin position="94"/>
        <end position="117"/>
    </location>
</feature>
<protein>
    <recommendedName>
        <fullName evidence="10">3-oxo-5-alpha-steroid 4-dehydrogenase C-terminal domain-containing protein</fullName>
    </recommendedName>
</protein>
<dbReference type="GO" id="GO:0016627">
    <property type="term" value="F:oxidoreductase activity, acting on the CH-CH group of donors"/>
    <property type="evidence" value="ECO:0007669"/>
    <property type="project" value="InterPro"/>
</dbReference>
<evidence type="ECO:0000256" key="7">
    <source>
        <dbReference type="ARBA" id="ARBA00023098"/>
    </source>
</evidence>
<comment type="subcellular location">
    <subcellularLocation>
        <location evidence="1">Membrane</location>
        <topology evidence="1">Multi-pass membrane protein</topology>
    </subcellularLocation>
</comment>
<evidence type="ECO:0000256" key="5">
    <source>
        <dbReference type="ARBA" id="ARBA00022989"/>
    </source>
</evidence>
<dbReference type="InterPro" id="IPR001104">
    <property type="entry name" value="3-oxo-5_a-steroid_4-DH_C"/>
</dbReference>
<keyword evidence="6" id="KW-0560">Oxidoreductase</keyword>
<keyword evidence="8 9" id="KW-0472">Membrane</keyword>
<dbReference type="AlphaFoldDB" id="A0A7S3MVS4"/>
<accession>A0A7S3MVS4</accession>
<proteinExistence type="inferred from homology"/>
<reference evidence="11" key="1">
    <citation type="submission" date="2021-01" db="EMBL/GenBank/DDBJ databases">
        <authorList>
            <person name="Corre E."/>
            <person name="Pelletier E."/>
            <person name="Niang G."/>
            <person name="Scheremetjew M."/>
            <person name="Finn R."/>
            <person name="Kale V."/>
            <person name="Holt S."/>
            <person name="Cochrane G."/>
            <person name="Meng A."/>
            <person name="Brown T."/>
            <person name="Cohen L."/>
        </authorList>
    </citation>
    <scope>NUCLEOTIDE SEQUENCE</scope>
    <source>
        <strain evidence="11">S3</strain>
    </source>
</reference>
<dbReference type="GO" id="GO:0016020">
    <property type="term" value="C:membrane"/>
    <property type="evidence" value="ECO:0007669"/>
    <property type="project" value="UniProtKB-SubCell"/>
</dbReference>
<keyword evidence="4 9" id="KW-0812">Transmembrane</keyword>
<evidence type="ECO:0000256" key="1">
    <source>
        <dbReference type="ARBA" id="ARBA00004141"/>
    </source>
</evidence>
<gene>
    <name evidence="11" type="ORF">SINC0208_LOCUS3944</name>
</gene>
<evidence type="ECO:0000256" key="3">
    <source>
        <dbReference type="ARBA" id="ARBA00022516"/>
    </source>
</evidence>
<evidence type="ECO:0000256" key="9">
    <source>
        <dbReference type="SAM" id="Phobius"/>
    </source>
</evidence>
<feature type="transmembrane region" description="Helical" evidence="9">
    <location>
        <begin position="200"/>
        <end position="218"/>
    </location>
</feature>
<dbReference type="InterPro" id="IPR039357">
    <property type="entry name" value="SRD5A/TECR"/>
</dbReference>
<evidence type="ECO:0000256" key="6">
    <source>
        <dbReference type="ARBA" id="ARBA00023002"/>
    </source>
</evidence>
<organism evidence="11">
    <name type="scientific">Strombidium inclinatum</name>
    <dbReference type="NCBI Taxonomy" id="197538"/>
    <lineage>
        <taxon>Eukaryota</taxon>
        <taxon>Sar</taxon>
        <taxon>Alveolata</taxon>
        <taxon>Ciliophora</taxon>
        <taxon>Intramacronucleata</taxon>
        <taxon>Spirotrichea</taxon>
        <taxon>Oligotrichia</taxon>
        <taxon>Strombidiidae</taxon>
        <taxon>Strombidium</taxon>
    </lineage>
</organism>
<evidence type="ECO:0000256" key="2">
    <source>
        <dbReference type="ARBA" id="ARBA00007742"/>
    </source>
</evidence>
<evidence type="ECO:0000259" key="10">
    <source>
        <dbReference type="Pfam" id="PF02544"/>
    </source>
</evidence>
<evidence type="ECO:0000256" key="4">
    <source>
        <dbReference type="ARBA" id="ARBA00022692"/>
    </source>
</evidence>
<keyword evidence="3" id="KW-0444">Lipid biosynthesis</keyword>
<dbReference type="PANTHER" id="PTHR10556">
    <property type="entry name" value="3-OXO-5-ALPHA-STEROID 4-DEHYDROGENASE"/>
    <property type="match status" value="1"/>
</dbReference>
<dbReference type="PANTHER" id="PTHR10556:SF28">
    <property type="entry name" value="VERY-LONG-CHAIN ENOYL-COA REDUCTASE"/>
    <property type="match status" value="1"/>
</dbReference>
<feature type="transmembrane region" description="Helical" evidence="9">
    <location>
        <begin position="266"/>
        <end position="283"/>
    </location>
</feature>
<name>A0A7S3MVS4_9SPIT</name>
<evidence type="ECO:0000313" key="11">
    <source>
        <dbReference type="EMBL" id="CAE0323359.1"/>
    </source>
</evidence>
<dbReference type="EMBL" id="HBIH01009678">
    <property type="protein sequence ID" value="CAE0323359.1"/>
    <property type="molecule type" value="Transcribed_RNA"/>
</dbReference>
<keyword evidence="7" id="KW-0443">Lipid metabolism</keyword>